<evidence type="ECO:0000313" key="2">
    <source>
        <dbReference type="Proteomes" id="UP001161757"/>
    </source>
</evidence>
<protein>
    <submittedName>
        <fullName evidence="1">Uncharacterized protein</fullName>
    </submittedName>
</protein>
<evidence type="ECO:0000313" key="1">
    <source>
        <dbReference type="EMBL" id="KAJ8992928.1"/>
    </source>
</evidence>
<organism evidence="1 2">
    <name type="scientific">Exophiala dermatitidis</name>
    <name type="common">Black yeast-like fungus</name>
    <name type="synonym">Wangiella dermatitidis</name>
    <dbReference type="NCBI Taxonomy" id="5970"/>
    <lineage>
        <taxon>Eukaryota</taxon>
        <taxon>Fungi</taxon>
        <taxon>Dikarya</taxon>
        <taxon>Ascomycota</taxon>
        <taxon>Pezizomycotina</taxon>
        <taxon>Eurotiomycetes</taxon>
        <taxon>Chaetothyriomycetidae</taxon>
        <taxon>Chaetothyriales</taxon>
        <taxon>Herpotrichiellaceae</taxon>
        <taxon>Exophiala</taxon>
    </lineage>
</organism>
<gene>
    <name evidence="1" type="ORF">HRR80_002971</name>
</gene>
<comment type="caution">
    <text evidence="1">The sequence shown here is derived from an EMBL/GenBank/DDBJ whole genome shotgun (WGS) entry which is preliminary data.</text>
</comment>
<dbReference type="EMBL" id="JAJGCB010000004">
    <property type="protein sequence ID" value="KAJ8992928.1"/>
    <property type="molecule type" value="Genomic_DNA"/>
</dbReference>
<accession>A0AAN6EX68</accession>
<proteinExistence type="predicted"/>
<name>A0AAN6EX68_EXODE</name>
<sequence length="100" mass="11547">MAQYGESSNTATLRYMILRINPRCLFGTSPAAEDGFKFRVPRPRDFQLRRLRVSRFPLNLDRATVQLQYVHAANPWRHSGNIPLLTSVYHSYCGFKVDST</sequence>
<dbReference type="Proteomes" id="UP001161757">
    <property type="component" value="Unassembled WGS sequence"/>
</dbReference>
<reference evidence="1" key="1">
    <citation type="submission" date="2023-01" db="EMBL/GenBank/DDBJ databases">
        <title>Exophiala dermititidis isolated from Cystic Fibrosis Patient.</title>
        <authorList>
            <person name="Kurbessoian T."/>
            <person name="Crocker A."/>
            <person name="Murante D."/>
            <person name="Hogan D.A."/>
            <person name="Stajich J.E."/>
        </authorList>
    </citation>
    <scope>NUCLEOTIDE SEQUENCE</scope>
    <source>
        <strain evidence="1">Ex8</strain>
    </source>
</reference>
<dbReference type="AlphaFoldDB" id="A0AAN6EX68"/>